<keyword evidence="2" id="KW-1185">Reference proteome</keyword>
<accession>A0A7I7ZSY7</accession>
<dbReference type="Proteomes" id="UP000309984">
    <property type="component" value="Unassembled WGS sequence"/>
</dbReference>
<proteinExistence type="predicted"/>
<dbReference type="Pfam" id="PF10817">
    <property type="entry name" value="DUF2563"/>
    <property type="match status" value="1"/>
</dbReference>
<gene>
    <name evidence="1" type="ORF">C1S79_24335</name>
</gene>
<dbReference type="RefSeq" id="WP_138250838.1">
    <property type="nucleotide sequence ID" value="NZ_AP022616.1"/>
</dbReference>
<evidence type="ECO:0000313" key="1">
    <source>
        <dbReference type="EMBL" id="TLH62232.1"/>
    </source>
</evidence>
<name>A0A7I7ZSY7_9MYCO</name>
<sequence>MYVDSDLLRMGAAFAQSAGAIAHEGAGRFADASISAGIFGDFDDAHDFHRSLVDCHETHTTTLSGFRTVLDSLAERTNSAATIFEVQDAAGAGSINTAADSI</sequence>
<protein>
    <submittedName>
        <fullName evidence="1">DUF2563 domain-containing protein</fullName>
    </submittedName>
</protein>
<reference evidence="1 2" key="1">
    <citation type="submission" date="2018-01" db="EMBL/GenBank/DDBJ databases">
        <title>Comparative genomics of Mycobacterium mucogenicum and Mycobacterium neoaurum clade members emphasizing tRNA and non-coding RNA.</title>
        <authorList>
            <person name="Behra P.R.K."/>
            <person name="Pettersson B.M.F."/>
            <person name="Das S."/>
            <person name="Dasgupta S."/>
            <person name="Kirsebom L.A."/>
        </authorList>
    </citation>
    <scope>NUCLEOTIDE SEQUENCE [LARGE SCALE GENOMIC DNA]</scope>
    <source>
        <strain evidence="1 2">DSM 45104</strain>
    </source>
</reference>
<organism evidence="1 2">
    <name type="scientific">Mycolicibacterium phocaicum</name>
    <dbReference type="NCBI Taxonomy" id="319706"/>
    <lineage>
        <taxon>Bacteria</taxon>
        <taxon>Bacillati</taxon>
        <taxon>Actinomycetota</taxon>
        <taxon>Actinomycetes</taxon>
        <taxon>Mycobacteriales</taxon>
        <taxon>Mycobacteriaceae</taxon>
        <taxon>Mycolicibacterium</taxon>
    </lineage>
</organism>
<dbReference type="InterPro" id="IPR022534">
    <property type="entry name" value="DUF2563"/>
</dbReference>
<evidence type="ECO:0000313" key="2">
    <source>
        <dbReference type="Proteomes" id="UP000309984"/>
    </source>
</evidence>
<dbReference type="AlphaFoldDB" id="A0A7I7ZSY7"/>
<comment type="caution">
    <text evidence="1">The sequence shown here is derived from an EMBL/GenBank/DDBJ whole genome shotgun (WGS) entry which is preliminary data.</text>
</comment>
<dbReference type="EMBL" id="POTM01000055">
    <property type="protein sequence ID" value="TLH62232.1"/>
    <property type="molecule type" value="Genomic_DNA"/>
</dbReference>